<keyword evidence="5" id="KW-1185">Reference proteome</keyword>
<evidence type="ECO:0000313" key="4">
    <source>
        <dbReference type="EMBL" id="QDU87481.1"/>
    </source>
</evidence>
<dbReference type="AlphaFoldDB" id="A0A518D7N7"/>
<dbReference type="EMBL" id="CP036291">
    <property type="protein sequence ID" value="QDU87481.1"/>
    <property type="molecule type" value="Genomic_DNA"/>
</dbReference>
<gene>
    <name evidence="4" type="ORF">Pla175_08430</name>
</gene>
<dbReference type="RefSeq" id="WP_145281442.1">
    <property type="nucleotide sequence ID" value="NZ_CP036291.1"/>
</dbReference>
<name>A0A518D7N7_9BACT</name>
<dbReference type="Pfam" id="PF13360">
    <property type="entry name" value="PQQ_2"/>
    <property type="match status" value="2"/>
</dbReference>
<feature type="signal peptide" evidence="2">
    <location>
        <begin position="1"/>
        <end position="19"/>
    </location>
</feature>
<dbReference type="PANTHER" id="PTHR34512:SF30">
    <property type="entry name" value="OUTER MEMBRANE PROTEIN ASSEMBLY FACTOR BAMB"/>
    <property type="match status" value="1"/>
</dbReference>
<dbReference type="SMART" id="SM00564">
    <property type="entry name" value="PQQ"/>
    <property type="match status" value="4"/>
</dbReference>
<feature type="region of interest" description="Disordered" evidence="1">
    <location>
        <begin position="200"/>
        <end position="254"/>
    </location>
</feature>
<keyword evidence="2" id="KW-0732">Signal</keyword>
<dbReference type="InterPro" id="IPR011047">
    <property type="entry name" value="Quinoprotein_ADH-like_sf"/>
</dbReference>
<dbReference type="InterPro" id="IPR018391">
    <property type="entry name" value="PQQ_b-propeller_rpt"/>
</dbReference>
<dbReference type="Proteomes" id="UP000317429">
    <property type="component" value="Chromosome"/>
</dbReference>
<dbReference type="Gene3D" id="2.130.10.10">
    <property type="entry name" value="YVTN repeat-like/Quinoprotein amine dehydrogenase"/>
    <property type="match status" value="2"/>
</dbReference>
<feature type="chain" id="PRO_5021947579" evidence="2">
    <location>
        <begin position="20"/>
        <end position="470"/>
    </location>
</feature>
<accession>A0A518D7N7</accession>
<organism evidence="4 5">
    <name type="scientific">Pirellulimonas nuda</name>
    <dbReference type="NCBI Taxonomy" id="2528009"/>
    <lineage>
        <taxon>Bacteria</taxon>
        <taxon>Pseudomonadati</taxon>
        <taxon>Planctomycetota</taxon>
        <taxon>Planctomycetia</taxon>
        <taxon>Pirellulales</taxon>
        <taxon>Lacipirellulaceae</taxon>
        <taxon>Pirellulimonas</taxon>
    </lineage>
</organism>
<evidence type="ECO:0000256" key="2">
    <source>
        <dbReference type="SAM" id="SignalP"/>
    </source>
</evidence>
<dbReference type="PANTHER" id="PTHR34512">
    <property type="entry name" value="CELL SURFACE PROTEIN"/>
    <property type="match status" value="1"/>
</dbReference>
<evidence type="ECO:0000256" key="1">
    <source>
        <dbReference type="SAM" id="MobiDB-lite"/>
    </source>
</evidence>
<proteinExistence type="predicted"/>
<evidence type="ECO:0000259" key="3">
    <source>
        <dbReference type="Pfam" id="PF13360"/>
    </source>
</evidence>
<dbReference type="InterPro" id="IPR015943">
    <property type="entry name" value="WD40/YVTN_repeat-like_dom_sf"/>
</dbReference>
<sequence length="470" mass="49376" precursor="true">MRRLSCYLTLLLLSQTAFADDWPQWQGPDRNAVSRETGLLQEWPEGGPPLAWRVDGLGGGDSAPAVAGGKLYGMSHRDGKEIVWALSEADGKELWASPLGDAAKQGVPQSKEGPGGTPTVEGDRVYVIGMSGRLACLDASDGKIVWQKSLVDDFGGAPPMWSFRESPLVDGDKVICTPGAAGAMLVAVDKTNGEVIWETTAPPAEASSTPPTGPGPPPRGERGPADAPPRGGGFGPPGGNARGGGGRRGGFGRSRSGAAYSSVIAIDYQGSRQYVQMTSTTLVGVSADTGELLWQYNKPANGMGVHCTTPIFQDGLIFAASAYGAGGGAITLNKDSEGKFEPEEVYFTTNMQNHHGGIVVVDGALYGANGGNGGGMMACIDFQTGKTLWRDRKGPKGSLLYADGRIYLRSEEGPIVLLEPSTAGLIEHSRFEQPDRTDAPAWAHPVVANGKLYIRDQGLLLCYDVQSDTP</sequence>
<feature type="compositionally biased region" description="Gly residues" evidence="1">
    <location>
        <begin position="230"/>
        <end position="252"/>
    </location>
</feature>
<protein>
    <submittedName>
        <fullName evidence="4">Outer membrane biogenesis protein BamB</fullName>
    </submittedName>
</protein>
<dbReference type="SUPFAM" id="SSF50998">
    <property type="entry name" value="Quinoprotein alcohol dehydrogenase-like"/>
    <property type="match status" value="1"/>
</dbReference>
<dbReference type="KEGG" id="pnd:Pla175_08430"/>
<feature type="compositionally biased region" description="Low complexity" evidence="1">
    <location>
        <begin position="200"/>
        <end position="210"/>
    </location>
</feature>
<evidence type="ECO:0000313" key="5">
    <source>
        <dbReference type="Proteomes" id="UP000317429"/>
    </source>
</evidence>
<feature type="domain" description="Pyrrolo-quinoline quinone repeat" evidence="3">
    <location>
        <begin position="80"/>
        <end position="207"/>
    </location>
</feature>
<feature type="domain" description="Pyrrolo-quinoline quinone repeat" evidence="3">
    <location>
        <begin position="354"/>
        <end position="456"/>
    </location>
</feature>
<dbReference type="OrthoDB" id="229752at2"/>
<reference evidence="4 5" key="1">
    <citation type="submission" date="2019-02" db="EMBL/GenBank/DDBJ databases">
        <title>Deep-cultivation of Planctomycetes and their phenomic and genomic characterization uncovers novel biology.</title>
        <authorList>
            <person name="Wiegand S."/>
            <person name="Jogler M."/>
            <person name="Boedeker C."/>
            <person name="Pinto D."/>
            <person name="Vollmers J."/>
            <person name="Rivas-Marin E."/>
            <person name="Kohn T."/>
            <person name="Peeters S.H."/>
            <person name="Heuer A."/>
            <person name="Rast P."/>
            <person name="Oberbeckmann S."/>
            <person name="Bunk B."/>
            <person name="Jeske O."/>
            <person name="Meyerdierks A."/>
            <person name="Storesund J.E."/>
            <person name="Kallscheuer N."/>
            <person name="Luecker S."/>
            <person name="Lage O.M."/>
            <person name="Pohl T."/>
            <person name="Merkel B.J."/>
            <person name="Hornburger P."/>
            <person name="Mueller R.-W."/>
            <person name="Bruemmer F."/>
            <person name="Labrenz M."/>
            <person name="Spormann A.M."/>
            <person name="Op den Camp H."/>
            <person name="Overmann J."/>
            <person name="Amann R."/>
            <person name="Jetten M.S.M."/>
            <person name="Mascher T."/>
            <person name="Medema M.H."/>
            <person name="Devos D.P."/>
            <person name="Kaster A.-K."/>
            <person name="Ovreas L."/>
            <person name="Rohde M."/>
            <person name="Galperin M.Y."/>
            <person name="Jogler C."/>
        </authorList>
    </citation>
    <scope>NUCLEOTIDE SEQUENCE [LARGE SCALE GENOMIC DNA]</scope>
    <source>
        <strain evidence="4 5">Pla175</strain>
    </source>
</reference>
<dbReference type="InterPro" id="IPR002372">
    <property type="entry name" value="PQQ_rpt_dom"/>
</dbReference>